<feature type="repeat" description="ANK" evidence="17">
    <location>
        <begin position="214"/>
        <end position="246"/>
    </location>
</feature>
<dbReference type="Pfam" id="PF24809">
    <property type="entry name" value="DUF7708"/>
    <property type="match status" value="1"/>
</dbReference>
<evidence type="ECO:0000256" key="17">
    <source>
        <dbReference type="PROSITE-ProRule" id="PRU00023"/>
    </source>
</evidence>
<dbReference type="PANTHER" id="PTHR24161">
    <property type="entry name" value="ANK_REP_REGION DOMAIN-CONTAINING PROTEIN-RELATED"/>
    <property type="match status" value="1"/>
</dbReference>
<protein>
    <recommendedName>
        <fullName evidence="5">Palmitoyltransferase AKR1</fullName>
        <ecNumber evidence="4">2.3.1.225</ecNumber>
    </recommendedName>
    <alternativeName>
        <fullName evidence="14 15">Ankyrin repeat-containing protein AKR1</fullName>
    </alternativeName>
    <alternativeName>
        <fullName evidence="6">Palmitoyltransferase akr1</fullName>
    </alternativeName>
</protein>
<feature type="repeat" description="ANK" evidence="17">
    <location>
        <begin position="81"/>
        <end position="113"/>
    </location>
</feature>
<feature type="transmembrane region" description="Helical" evidence="19">
    <location>
        <begin position="541"/>
        <end position="563"/>
    </location>
</feature>
<keyword evidence="9 19" id="KW-1133">Transmembrane helix</keyword>
<proteinExistence type="inferred from homology"/>
<dbReference type="SUPFAM" id="SSF48403">
    <property type="entry name" value="Ankyrin repeat"/>
    <property type="match status" value="1"/>
</dbReference>
<comment type="caution">
    <text evidence="22">The sequence shown here is derived from an EMBL/GenBank/DDBJ whole genome shotgun (WGS) entry which is preliminary data.</text>
</comment>
<dbReference type="Pfam" id="PF01529">
    <property type="entry name" value="DHHC"/>
    <property type="match status" value="1"/>
</dbReference>
<evidence type="ECO:0000313" key="23">
    <source>
        <dbReference type="Proteomes" id="UP000699042"/>
    </source>
</evidence>
<dbReference type="InterPro" id="IPR056125">
    <property type="entry name" value="DUF7708"/>
</dbReference>
<dbReference type="InterPro" id="IPR036770">
    <property type="entry name" value="Ankyrin_rpt-contain_sf"/>
</dbReference>
<dbReference type="PROSITE" id="PS50216">
    <property type="entry name" value="DHHC"/>
    <property type="match status" value="1"/>
</dbReference>
<evidence type="ECO:0000256" key="8">
    <source>
        <dbReference type="ARBA" id="ARBA00022737"/>
    </source>
</evidence>
<reference evidence="22" key="1">
    <citation type="submission" date="2021-05" db="EMBL/GenBank/DDBJ databases">
        <title>Comparative genomics of three Colletotrichum scovillei strains and genetic complementation revealed genes involved fungal growth and virulence on chili pepper.</title>
        <authorList>
            <person name="Hsieh D.-K."/>
            <person name="Chuang S.-C."/>
            <person name="Chen C.-Y."/>
            <person name="Chao Y.-T."/>
            <person name="Lu M.-Y.J."/>
            <person name="Lee M.-H."/>
            <person name="Shih M.-C."/>
        </authorList>
    </citation>
    <scope>NUCLEOTIDE SEQUENCE</scope>
    <source>
        <strain evidence="22">Coll-153</strain>
    </source>
</reference>
<dbReference type="InterPro" id="IPR001594">
    <property type="entry name" value="Palmitoyltrfase_DHHC"/>
</dbReference>
<evidence type="ECO:0000256" key="1">
    <source>
        <dbReference type="ARBA" id="ARBA00002100"/>
    </source>
</evidence>
<dbReference type="EC" id="2.3.1.225" evidence="4"/>
<keyword evidence="13" id="KW-0449">Lipoprotein</keyword>
<evidence type="ECO:0000256" key="19">
    <source>
        <dbReference type="SAM" id="Phobius"/>
    </source>
</evidence>
<evidence type="ECO:0000256" key="16">
    <source>
        <dbReference type="ARBA" id="ARBA00048048"/>
    </source>
</evidence>
<evidence type="ECO:0000259" key="21">
    <source>
        <dbReference type="Pfam" id="PF24809"/>
    </source>
</evidence>
<dbReference type="GO" id="GO:0031901">
    <property type="term" value="C:early endosome membrane"/>
    <property type="evidence" value="ECO:0007669"/>
    <property type="project" value="UniProtKB-SubCell"/>
</dbReference>
<evidence type="ECO:0000256" key="6">
    <source>
        <dbReference type="ARBA" id="ARBA00017919"/>
    </source>
</evidence>
<feature type="repeat" description="ANK" evidence="17">
    <location>
        <begin position="115"/>
        <end position="147"/>
    </location>
</feature>
<comment type="subcellular location">
    <subcellularLocation>
        <location evidence="2">Early endosome membrane</location>
        <topology evidence="2">Multi-pass membrane protein</topology>
    </subcellularLocation>
</comment>
<keyword evidence="7 19" id="KW-0812">Transmembrane</keyword>
<dbReference type="PROSITE" id="PS50088">
    <property type="entry name" value="ANK_REPEAT"/>
    <property type="match status" value="5"/>
</dbReference>
<feature type="transmembrane region" description="Helical" evidence="19">
    <location>
        <begin position="359"/>
        <end position="382"/>
    </location>
</feature>
<comment type="catalytic activity">
    <reaction evidence="16">
        <text>L-cysteinyl-[protein] + hexadecanoyl-CoA = S-hexadecanoyl-L-cysteinyl-[protein] + CoA</text>
        <dbReference type="Rhea" id="RHEA:36683"/>
        <dbReference type="Rhea" id="RHEA-COMP:10131"/>
        <dbReference type="Rhea" id="RHEA-COMP:11032"/>
        <dbReference type="ChEBI" id="CHEBI:29950"/>
        <dbReference type="ChEBI" id="CHEBI:57287"/>
        <dbReference type="ChEBI" id="CHEBI:57379"/>
        <dbReference type="ChEBI" id="CHEBI:74151"/>
        <dbReference type="EC" id="2.3.1.225"/>
    </reaction>
</comment>
<evidence type="ECO:0000256" key="9">
    <source>
        <dbReference type="ARBA" id="ARBA00022989"/>
    </source>
</evidence>
<evidence type="ECO:0000256" key="11">
    <source>
        <dbReference type="ARBA" id="ARBA00023136"/>
    </source>
</evidence>
<dbReference type="Gene3D" id="1.25.40.20">
    <property type="entry name" value="Ankyrin repeat-containing domain"/>
    <property type="match status" value="1"/>
</dbReference>
<keyword evidence="12" id="KW-0564">Palmitate</keyword>
<evidence type="ECO:0000256" key="12">
    <source>
        <dbReference type="ARBA" id="ARBA00023139"/>
    </source>
</evidence>
<feature type="transmembrane region" description="Helical" evidence="19">
    <location>
        <begin position="394"/>
        <end position="414"/>
    </location>
</feature>
<evidence type="ECO:0000256" key="2">
    <source>
        <dbReference type="ARBA" id="ARBA00004520"/>
    </source>
</evidence>
<keyword evidence="23" id="KW-1185">Reference proteome</keyword>
<evidence type="ECO:0000256" key="15">
    <source>
        <dbReference type="ARBA" id="ARBA00031920"/>
    </source>
</evidence>
<dbReference type="GO" id="GO:0019706">
    <property type="term" value="F:protein-cysteine S-palmitoyltransferase activity"/>
    <property type="evidence" value="ECO:0007669"/>
    <property type="project" value="UniProtKB-EC"/>
</dbReference>
<evidence type="ECO:0000256" key="3">
    <source>
        <dbReference type="ARBA" id="ARBA00010104"/>
    </source>
</evidence>
<evidence type="ECO:0000259" key="20">
    <source>
        <dbReference type="Pfam" id="PF01529"/>
    </source>
</evidence>
<evidence type="ECO:0000256" key="10">
    <source>
        <dbReference type="ARBA" id="ARBA00023043"/>
    </source>
</evidence>
<feature type="transmembrane region" description="Helical" evidence="19">
    <location>
        <begin position="297"/>
        <end position="314"/>
    </location>
</feature>
<feature type="domain" description="Palmitoyltransferase DHHC" evidence="20">
    <location>
        <begin position="444"/>
        <end position="578"/>
    </location>
</feature>
<evidence type="ECO:0000256" key="4">
    <source>
        <dbReference type="ARBA" id="ARBA00012210"/>
    </source>
</evidence>
<gene>
    <name evidence="22" type="ORF">JMJ77_000203</name>
</gene>
<evidence type="ECO:0000256" key="5">
    <source>
        <dbReference type="ARBA" id="ARBA00016875"/>
    </source>
</evidence>
<evidence type="ECO:0000313" key="22">
    <source>
        <dbReference type="EMBL" id="KAG7053111.1"/>
    </source>
</evidence>
<organism evidence="22 23">
    <name type="scientific">Colletotrichum scovillei</name>
    <dbReference type="NCBI Taxonomy" id="1209932"/>
    <lineage>
        <taxon>Eukaryota</taxon>
        <taxon>Fungi</taxon>
        <taxon>Dikarya</taxon>
        <taxon>Ascomycota</taxon>
        <taxon>Pezizomycotina</taxon>
        <taxon>Sordariomycetes</taxon>
        <taxon>Hypocreomycetidae</taxon>
        <taxon>Glomerellales</taxon>
        <taxon>Glomerellaceae</taxon>
        <taxon>Colletotrichum</taxon>
        <taxon>Colletotrichum acutatum species complex</taxon>
    </lineage>
</organism>
<feature type="transmembrane region" description="Helical" evidence="19">
    <location>
        <begin position="493"/>
        <end position="515"/>
    </location>
</feature>
<dbReference type="InterPro" id="IPR002110">
    <property type="entry name" value="Ankyrin_rpt"/>
</dbReference>
<feature type="region of interest" description="Disordered" evidence="18">
    <location>
        <begin position="1"/>
        <end position="27"/>
    </location>
</feature>
<comment type="similarity">
    <text evidence="3">Belongs to the DHHC palmitoyltransferase family. AKR/ZDHHC17 subfamily.</text>
</comment>
<dbReference type="PANTHER" id="PTHR24161:SF85">
    <property type="entry name" value="PALMITOYLTRANSFERASE HIP14"/>
    <property type="match status" value="1"/>
</dbReference>
<comment type="function">
    <text evidence="1">Palmitoyltransferase specific for casein kinase 1.</text>
</comment>
<keyword evidence="11 19" id="KW-0472">Membrane</keyword>
<evidence type="ECO:0000256" key="13">
    <source>
        <dbReference type="ARBA" id="ARBA00023288"/>
    </source>
</evidence>
<feature type="repeat" description="ANK" evidence="17">
    <location>
        <begin position="148"/>
        <end position="180"/>
    </location>
</feature>
<evidence type="ECO:0000256" key="7">
    <source>
        <dbReference type="ARBA" id="ARBA00022692"/>
    </source>
</evidence>
<accession>A0A9P7UEQ9</accession>
<dbReference type="Proteomes" id="UP000699042">
    <property type="component" value="Unassembled WGS sequence"/>
</dbReference>
<evidence type="ECO:0000256" key="18">
    <source>
        <dbReference type="SAM" id="MobiDB-lite"/>
    </source>
</evidence>
<feature type="compositionally biased region" description="Polar residues" evidence="18">
    <location>
        <begin position="17"/>
        <end position="27"/>
    </location>
</feature>
<name>A0A9P7UEQ9_9PEZI</name>
<keyword evidence="8" id="KW-0677">Repeat</keyword>
<dbReference type="SMART" id="SM00248">
    <property type="entry name" value="ANK"/>
    <property type="match status" value="5"/>
</dbReference>
<dbReference type="EMBL" id="JAESDN010000003">
    <property type="protein sequence ID" value="KAG7053111.1"/>
    <property type="molecule type" value="Genomic_DNA"/>
</dbReference>
<sequence>MDKSTTPAAAAAAASVAPNQPANKTSAAAPTLNNELEMGSIGGDAPSAENDIMQVARVGDVPAMEKLFESGEYDATFTDDEGITPLHWAAINNQYAMCKFLIDNGAEINKKGGESIATPLQWAAQRCHYYTVNLLLQHGADPLITDAQGYNTLHISTFNGNTLLLVLLLHQGIPVDVLDSYGHTALMWSAYKGFPQCVDLFLRWGASIHTTDEQGFTALHWALVKGSPACIQRLLEYGADRFAKTQTGKTPAVTAKELNTTGAWHRALKECGYDEDGQPIEPSFPGSRFLRQDKRGFVTKFLFLWPFLLVWSMITILGSLNVFAGVFFSLVVGYALQWCAQQVIEFAPPDMRHFHKTPWLAGIFSASLFLVGLRWLTTILPATTGSAAGTSSHWWLNLIFGVFLGLCAYFYSAAMRYDPGFVPKMNGIAEQKAVIDELLKEWKFDETNFCVTCMIRTPLRSKHCKRCQKCVAKHDHHCPWVYNCVGINNHRHFFMYLINLTLGIISYDFLVYYYFTDISDKVSETCNFLSPSLCKVVNADGYTAILTVWTTLQLTWVGMLLFVQFVQVSRAMTTYENMFGIQDGSLTTAFTSTGTPLDPNHPSLTPPEATGAHAHGHKHKGGRLQQWSRLLGVDPFIETIRGRGAATQNKRRKKNPYSNGCMANCRDFWCDPAPTFGQRENGSAMLGGEPVNYTAMYESPTLMNMSRGRRRAGGYESVAAEEERMLKGVCGRSDLYLMLLGIMSCRKRYVQSCVRWSDPAKNAYDNAIAILRKELTDEEYQQLRLQGRHSMSDVQSAVESARQEYQAKSKGSKIQSVLTTCSSRIMFYGAIFDTFSQHHPEYVSLGWGALKFLFVAVLNHEELLVEISKAVSRIALVLPRTELHSVLYPTPRMQDAVSQLYAKIIEFALMAIKWYKKGKLSHSFTAIIKPFSLGFKPIVEEIAERSKHVDELASAAVKAEIRDLHVNIHRQNKTILQLTEMVSFMQQQQSLHTQSLLALKEEHKQMFRASQLEDIRTVALLENTAVADDSLAWCRSMRNRRRQKAPTQLPLSELYKLKAWTSDPSSSLLLAEGQGVKTSSLDFAADFLDIVLEQGYPVIWALSSIVTEVDDDSLAPSVSDIIRSLISQALALDDAVVSEGVNPLTPKHFKSAVSIVQWFDLLQRCMSSFQRLFIVLDMTAIESALEQREAEDQAFRMSEFIERISRISQSALGSIKVIIASWRFSAKNSIEAETICEERHLFTDRGRKIERLMKQPKFRAMSKRRHPNFGHKFRSSITLEDGISGM</sequence>
<evidence type="ECO:0000256" key="14">
    <source>
        <dbReference type="ARBA" id="ARBA00030960"/>
    </source>
</evidence>
<dbReference type="Pfam" id="PF12796">
    <property type="entry name" value="Ank_2"/>
    <property type="match status" value="2"/>
</dbReference>
<feature type="repeat" description="ANK" evidence="17">
    <location>
        <begin position="181"/>
        <end position="213"/>
    </location>
</feature>
<dbReference type="PROSITE" id="PS50297">
    <property type="entry name" value="ANK_REP_REGION"/>
    <property type="match status" value="2"/>
</dbReference>
<feature type="domain" description="DUF7708" evidence="21">
    <location>
        <begin position="817"/>
        <end position="961"/>
    </location>
</feature>
<feature type="region of interest" description="Disordered" evidence="18">
    <location>
        <begin position="595"/>
        <end position="623"/>
    </location>
</feature>
<keyword evidence="10 17" id="KW-0040">ANK repeat</keyword>